<dbReference type="Pfam" id="PF26639">
    <property type="entry name" value="Het-6_barrel"/>
    <property type="match status" value="1"/>
</dbReference>
<sequence length="119" mass="13149">MYLVRALGNSSTVSSEIKAIAAEAERKHEREEWSRSANGASKNRIFARTSSVYYVLGPVVIEKGDVVCVLFGGRLLFCLRSIGNRYLLVGECYTHGLMEGEALGIMARGKLSEKEFEIS</sequence>
<keyword evidence="2" id="KW-1185">Reference proteome</keyword>
<evidence type="ECO:0000313" key="2">
    <source>
        <dbReference type="Proteomes" id="UP000007115"/>
    </source>
</evidence>
<dbReference type="AlphaFoldDB" id="G9MUN6"/>
<dbReference type="GeneID" id="25791699"/>
<dbReference type="InParanoid" id="G9MUN6"/>
<comment type="caution">
    <text evidence="1">The sequence shown here is derived from an EMBL/GenBank/DDBJ whole genome shotgun (WGS) entry which is preliminary data.</text>
</comment>
<evidence type="ECO:0008006" key="3">
    <source>
        <dbReference type="Google" id="ProtNLM"/>
    </source>
</evidence>
<dbReference type="STRING" id="413071.G9MUN6"/>
<accession>G9MUN6</accession>
<dbReference type="RefSeq" id="XP_013956026.1">
    <property type="nucleotide sequence ID" value="XM_014100551.1"/>
</dbReference>
<dbReference type="OrthoDB" id="2157530at2759"/>
<dbReference type="HOGENOM" id="CLU_2061816_0_0_1"/>
<dbReference type="OMA" id="HEREEWS"/>
<dbReference type="VEuPathDB" id="FungiDB:TRIVIDRAFT_222685"/>
<organism evidence="1 2">
    <name type="scientific">Hypocrea virens (strain Gv29-8 / FGSC 10586)</name>
    <name type="common">Gliocladium virens</name>
    <name type="synonym">Trichoderma virens</name>
    <dbReference type="NCBI Taxonomy" id="413071"/>
    <lineage>
        <taxon>Eukaryota</taxon>
        <taxon>Fungi</taxon>
        <taxon>Dikarya</taxon>
        <taxon>Ascomycota</taxon>
        <taxon>Pezizomycotina</taxon>
        <taxon>Sordariomycetes</taxon>
        <taxon>Hypocreomycetidae</taxon>
        <taxon>Hypocreales</taxon>
        <taxon>Hypocreaceae</taxon>
        <taxon>Trichoderma</taxon>
    </lineage>
</organism>
<reference evidence="1 2" key="1">
    <citation type="journal article" date="2011" name="Genome Biol.">
        <title>Comparative genome sequence analysis underscores mycoparasitism as the ancestral life style of Trichoderma.</title>
        <authorList>
            <person name="Kubicek C.P."/>
            <person name="Herrera-Estrella A."/>
            <person name="Seidl-Seiboth V."/>
            <person name="Martinez D.A."/>
            <person name="Druzhinina I.S."/>
            <person name="Thon M."/>
            <person name="Zeilinger S."/>
            <person name="Casas-Flores S."/>
            <person name="Horwitz B.A."/>
            <person name="Mukherjee P.K."/>
            <person name="Mukherjee M."/>
            <person name="Kredics L."/>
            <person name="Alcaraz L.D."/>
            <person name="Aerts A."/>
            <person name="Antal Z."/>
            <person name="Atanasova L."/>
            <person name="Cervantes-Badillo M.G."/>
            <person name="Challacombe J."/>
            <person name="Chertkov O."/>
            <person name="McCluskey K."/>
            <person name="Coulpier F."/>
            <person name="Deshpande N."/>
            <person name="von Doehren H."/>
            <person name="Ebbole D.J."/>
            <person name="Esquivel-Naranjo E.U."/>
            <person name="Fekete E."/>
            <person name="Flipphi M."/>
            <person name="Glaser F."/>
            <person name="Gomez-Rodriguez E.Y."/>
            <person name="Gruber S."/>
            <person name="Han C."/>
            <person name="Henrissat B."/>
            <person name="Hermosa R."/>
            <person name="Hernandez-Onate M."/>
            <person name="Karaffa L."/>
            <person name="Kosti I."/>
            <person name="Le Crom S."/>
            <person name="Lindquist E."/>
            <person name="Lucas S."/>
            <person name="Luebeck M."/>
            <person name="Luebeck P.S."/>
            <person name="Margeot A."/>
            <person name="Metz B."/>
            <person name="Misra M."/>
            <person name="Nevalainen H."/>
            <person name="Omann M."/>
            <person name="Packer N."/>
            <person name="Perrone G."/>
            <person name="Uresti-Rivera E.E."/>
            <person name="Salamov A."/>
            <person name="Schmoll M."/>
            <person name="Seiboth B."/>
            <person name="Shapiro H."/>
            <person name="Sukno S."/>
            <person name="Tamayo-Ramos J.A."/>
            <person name="Tisch D."/>
            <person name="Wiest A."/>
            <person name="Wilkinson H.H."/>
            <person name="Zhang M."/>
            <person name="Coutinho P.M."/>
            <person name="Kenerley C.M."/>
            <person name="Monte E."/>
            <person name="Baker S.E."/>
            <person name="Grigoriev I.V."/>
        </authorList>
    </citation>
    <scope>NUCLEOTIDE SEQUENCE [LARGE SCALE GENOMIC DNA]</scope>
    <source>
        <strain evidence="2">Gv29-8 / FGSC 10586</strain>
    </source>
</reference>
<name>G9MUN6_HYPVG</name>
<dbReference type="eggNOG" id="ENOG502S2V9">
    <property type="taxonomic scope" value="Eukaryota"/>
</dbReference>
<dbReference type="EMBL" id="ABDF02000060">
    <property type="protein sequence ID" value="EHK21833.1"/>
    <property type="molecule type" value="Genomic_DNA"/>
</dbReference>
<proteinExistence type="predicted"/>
<evidence type="ECO:0000313" key="1">
    <source>
        <dbReference type="EMBL" id="EHK21833.1"/>
    </source>
</evidence>
<dbReference type="Proteomes" id="UP000007115">
    <property type="component" value="Unassembled WGS sequence"/>
</dbReference>
<gene>
    <name evidence="1" type="ORF">TRIVIDRAFT_222685</name>
</gene>
<protein>
    <recommendedName>
        <fullName evidence="3">Heterokaryon incompatibility domain-containing protein</fullName>
    </recommendedName>
</protein>